<comment type="caution">
    <text evidence="1">The sequence shown here is derived from an EMBL/GenBank/DDBJ whole genome shotgun (WGS) entry which is preliminary data.</text>
</comment>
<name>A0AAW0JJ47_QUESU</name>
<dbReference type="AlphaFoldDB" id="A0AAW0JJ47"/>
<dbReference type="Proteomes" id="UP000237347">
    <property type="component" value="Unassembled WGS sequence"/>
</dbReference>
<proteinExistence type="predicted"/>
<dbReference type="EMBL" id="PKMF04000530">
    <property type="protein sequence ID" value="KAK7827013.1"/>
    <property type="molecule type" value="Genomic_DNA"/>
</dbReference>
<sequence>MDESSKKRLLLNKFFGYCPPKVWNNRYHQSHNPAHFHVNKNHSGYESYAYTHDPYALVLRGWNRGSSSCLLILGVGLKIPFRKWVVGALRGPGMVDYESLGTCATAPQWVNKHLPRHLIVFIRL</sequence>
<keyword evidence="2" id="KW-1185">Reference proteome</keyword>
<evidence type="ECO:0000313" key="2">
    <source>
        <dbReference type="Proteomes" id="UP000237347"/>
    </source>
</evidence>
<accession>A0AAW0JJ47</accession>
<organism evidence="1 2">
    <name type="scientific">Quercus suber</name>
    <name type="common">Cork oak</name>
    <dbReference type="NCBI Taxonomy" id="58331"/>
    <lineage>
        <taxon>Eukaryota</taxon>
        <taxon>Viridiplantae</taxon>
        <taxon>Streptophyta</taxon>
        <taxon>Embryophyta</taxon>
        <taxon>Tracheophyta</taxon>
        <taxon>Spermatophyta</taxon>
        <taxon>Magnoliopsida</taxon>
        <taxon>eudicotyledons</taxon>
        <taxon>Gunneridae</taxon>
        <taxon>Pentapetalae</taxon>
        <taxon>rosids</taxon>
        <taxon>fabids</taxon>
        <taxon>Fagales</taxon>
        <taxon>Fagaceae</taxon>
        <taxon>Quercus</taxon>
    </lineage>
</organism>
<reference evidence="1 2" key="1">
    <citation type="journal article" date="2018" name="Sci. Data">
        <title>The draft genome sequence of cork oak.</title>
        <authorList>
            <person name="Ramos A.M."/>
            <person name="Usie A."/>
            <person name="Barbosa P."/>
            <person name="Barros P.M."/>
            <person name="Capote T."/>
            <person name="Chaves I."/>
            <person name="Simoes F."/>
            <person name="Abreu I."/>
            <person name="Carrasquinho I."/>
            <person name="Faro C."/>
            <person name="Guimaraes J.B."/>
            <person name="Mendonca D."/>
            <person name="Nobrega F."/>
            <person name="Rodrigues L."/>
            <person name="Saibo N.J.M."/>
            <person name="Varela M.C."/>
            <person name="Egas C."/>
            <person name="Matos J."/>
            <person name="Miguel C.M."/>
            <person name="Oliveira M.M."/>
            <person name="Ricardo C.P."/>
            <person name="Goncalves S."/>
        </authorList>
    </citation>
    <scope>NUCLEOTIDE SEQUENCE [LARGE SCALE GENOMIC DNA]</scope>
    <source>
        <strain evidence="2">cv. HL8</strain>
    </source>
</reference>
<protein>
    <submittedName>
        <fullName evidence="1">Uncharacterized protein</fullName>
    </submittedName>
</protein>
<evidence type="ECO:0000313" key="1">
    <source>
        <dbReference type="EMBL" id="KAK7827013.1"/>
    </source>
</evidence>
<gene>
    <name evidence="1" type="ORF">CFP56_031417</name>
</gene>